<protein>
    <submittedName>
        <fullName evidence="6">Sigma54 specific transcriptional regulator, Fis family</fullName>
    </submittedName>
</protein>
<dbReference type="InterPro" id="IPR058031">
    <property type="entry name" value="AAA_lid_NorR"/>
</dbReference>
<evidence type="ECO:0000256" key="1">
    <source>
        <dbReference type="ARBA" id="ARBA00022741"/>
    </source>
</evidence>
<dbReference type="InterPro" id="IPR027417">
    <property type="entry name" value="P-loop_NTPase"/>
</dbReference>
<evidence type="ECO:0000256" key="3">
    <source>
        <dbReference type="ARBA" id="ARBA00023015"/>
    </source>
</evidence>
<dbReference type="HOGENOM" id="CLU_1150090_0_0_0"/>
<dbReference type="EMBL" id="DF820460">
    <property type="protein sequence ID" value="GAK53833.1"/>
    <property type="molecule type" value="Genomic_DNA"/>
</dbReference>
<dbReference type="SUPFAM" id="SSF52540">
    <property type="entry name" value="P-loop containing nucleoside triphosphate hydrolases"/>
    <property type="match status" value="1"/>
</dbReference>
<accession>A0A081BR02</accession>
<dbReference type="PROSITE" id="PS00688">
    <property type="entry name" value="SIGMA54_INTERACT_3"/>
    <property type="match status" value="1"/>
</dbReference>
<dbReference type="InterPro" id="IPR049046">
    <property type="entry name" value="Beta-AFase-like_GH127_middle"/>
</dbReference>
<dbReference type="Proteomes" id="UP000030700">
    <property type="component" value="Unassembled WGS sequence"/>
</dbReference>
<dbReference type="GO" id="GO:0005524">
    <property type="term" value="F:ATP binding"/>
    <property type="evidence" value="ECO:0007669"/>
    <property type="project" value="UniProtKB-KW"/>
</dbReference>
<proteinExistence type="predicted"/>
<keyword evidence="7" id="KW-1185">Reference proteome</keyword>
<dbReference type="GO" id="GO:0006355">
    <property type="term" value="P:regulation of DNA-templated transcription"/>
    <property type="evidence" value="ECO:0007669"/>
    <property type="project" value="InterPro"/>
</dbReference>
<dbReference type="Gene3D" id="1.10.8.60">
    <property type="match status" value="1"/>
</dbReference>
<feature type="domain" description="Sigma-54 factor interaction" evidence="5">
    <location>
        <begin position="1"/>
        <end position="106"/>
    </location>
</feature>
<evidence type="ECO:0000256" key="4">
    <source>
        <dbReference type="ARBA" id="ARBA00023163"/>
    </source>
</evidence>
<keyword evidence="2" id="KW-0067">ATP-binding</keyword>
<evidence type="ECO:0000313" key="7">
    <source>
        <dbReference type="Proteomes" id="UP000030700"/>
    </source>
</evidence>
<dbReference type="Pfam" id="PF00158">
    <property type="entry name" value="Sigma54_activat"/>
    <property type="match status" value="1"/>
</dbReference>
<dbReference type="STRING" id="1499966.U14_05107"/>
<gene>
    <name evidence="6" type="ORF">U14_05107</name>
</gene>
<dbReference type="Pfam" id="PF25601">
    <property type="entry name" value="AAA_lid_14"/>
    <property type="match status" value="1"/>
</dbReference>
<evidence type="ECO:0000256" key="2">
    <source>
        <dbReference type="ARBA" id="ARBA00022840"/>
    </source>
</evidence>
<name>A0A081BR02_9BACT</name>
<dbReference type="InterPro" id="IPR002078">
    <property type="entry name" value="Sigma_54_int"/>
</dbReference>
<keyword evidence="1" id="KW-0547">Nucleotide-binding</keyword>
<organism evidence="6">
    <name type="scientific">Candidatus Moduliflexus flocculans</name>
    <dbReference type="NCBI Taxonomy" id="1499966"/>
    <lineage>
        <taxon>Bacteria</taxon>
        <taxon>Candidatus Moduliflexota</taxon>
        <taxon>Candidatus Moduliflexia</taxon>
        <taxon>Candidatus Moduliflexales</taxon>
        <taxon>Candidatus Moduliflexaceae</taxon>
    </lineage>
</organism>
<dbReference type="AlphaFoldDB" id="A0A081BR02"/>
<dbReference type="PROSITE" id="PS50045">
    <property type="entry name" value="SIGMA54_INTERACT_4"/>
    <property type="match status" value="1"/>
</dbReference>
<sequence length="241" mass="27988">MIIAATNKDCQTEIEHGRLRKDFFYRIGIIEINVPPLRERKEDLPLLIEHLLEQYYLKHPLPPDRNKAGMALDASVLPAEFMQALYAYDWPGNVRELQNILQRYLATNDVMAVLERIPGWAIAPRLSVNGQPATAVEIVNNFATLKRTWQNQDVVTLILPMNTQIVESDGYVGIRRGPLLYALPYYQRLEKYHRSRTLLGLGNLSAKRLELRHRCPGKRQARCHRDRTRRTSCLYQRRTAD</sequence>
<dbReference type="PANTHER" id="PTHR32071">
    <property type="entry name" value="TRANSCRIPTIONAL REGULATORY PROTEIN"/>
    <property type="match status" value="1"/>
</dbReference>
<dbReference type="InterPro" id="IPR025944">
    <property type="entry name" value="Sigma_54_int_dom_CS"/>
</dbReference>
<evidence type="ECO:0000259" key="5">
    <source>
        <dbReference type="PROSITE" id="PS50045"/>
    </source>
</evidence>
<dbReference type="Gene3D" id="3.40.50.300">
    <property type="entry name" value="P-loop containing nucleotide triphosphate hydrolases"/>
    <property type="match status" value="1"/>
</dbReference>
<dbReference type="Pfam" id="PF20736">
    <property type="entry name" value="Glyco_hydro127M"/>
    <property type="match status" value="1"/>
</dbReference>
<reference evidence="6" key="1">
    <citation type="journal article" date="2015" name="PeerJ">
        <title>First genomic representation of candidate bacterial phylum KSB3 points to enhanced environmental sensing as a trigger of wastewater bulking.</title>
        <authorList>
            <person name="Sekiguchi Y."/>
            <person name="Ohashi A."/>
            <person name="Parks D.H."/>
            <person name="Yamauchi T."/>
            <person name="Tyson G.W."/>
            <person name="Hugenholtz P."/>
        </authorList>
    </citation>
    <scope>NUCLEOTIDE SEQUENCE [LARGE SCALE GENOMIC DNA]</scope>
</reference>
<keyword evidence="3" id="KW-0805">Transcription regulation</keyword>
<keyword evidence="4" id="KW-0804">Transcription</keyword>
<evidence type="ECO:0000313" key="6">
    <source>
        <dbReference type="EMBL" id="GAK53833.1"/>
    </source>
</evidence>